<reference evidence="1" key="1">
    <citation type="journal article" date="2014" name="Int. J. Syst. Evol. Microbiol.">
        <title>Complete genome sequence of Corynebacterium casei LMG S-19264T (=DSM 44701T), isolated from a smear-ripened cheese.</title>
        <authorList>
            <consortium name="US DOE Joint Genome Institute (JGI-PGF)"/>
            <person name="Walter F."/>
            <person name="Albersmeier A."/>
            <person name="Kalinowski J."/>
            <person name="Ruckert C."/>
        </authorList>
    </citation>
    <scope>NUCLEOTIDE SEQUENCE</scope>
    <source>
        <strain evidence="1">JCM 4386</strain>
    </source>
</reference>
<evidence type="ECO:0000313" key="1">
    <source>
        <dbReference type="EMBL" id="GGS28727.1"/>
    </source>
</evidence>
<dbReference type="EMBL" id="BMTL01000056">
    <property type="protein sequence ID" value="GGS28727.1"/>
    <property type="molecule type" value="Genomic_DNA"/>
</dbReference>
<comment type="caution">
    <text evidence="1">The sequence shown here is derived from an EMBL/GenBank/DDBJ whole genome shotgun (WGS) entry which is preliminary data.</text>
</comment>
<gene>
    <name evidence="1" type="ORF">GCM10010269_79350</name>
</gene>
<organism evidence="1 2">
    <name type="scientific">Streptomyces humidus</name>
    <dbReference type="NCBI Taxonomy" id="52259"/>
    <lineage>
        <taxon>Bacteria</taxon>
        <taxon>Bacillati</taxon>
        <taxon>Actinomycetota</taxon>
        <taxon>Actinomycetes</taxon>
        <taxon>Kitasatosporales</taxon>
        <taxon>Streptomycetaceae</taxon>
        <taxon>Streptomyces</taxon>
    </lineage>
</organism>
<reference evidence="1" key="2">
    <citation type="submission" date="2020-09" db="EMBL/GenBank/DDBJ databases">
        <authorList>
            <person name="Sun Q."/>
            <person name="Ohkuma M."/>
        </authorList>
    </citation>
    <scope>NUCLEOTIDE SEQUENCE</scope>
    <source>
        <strain evidence="1">JCM 4386</strain>
    </source>
</reference>
<proteinExistence type="predicted"/>
<dbReference type="AlphaFoldDB" id="A0A918GCM4"/>
<protein>
    <submittedName>
        <fullName evidence="1">Uncharacterized protein</fullName>
    </submittedName>
</protein>
<sequence length="81" mass="9117">MRHHWSRYATEDTVVGMTSQLPSPISASRLTCPGDDLSRTFEMRFTSTPRGVDLTASNAPLYRQVMRAFRAVGRASSRDRV</sequence>
<keyword evidence="2" id="KW-1185">Reference proteome</keyword>
<evidence type="ECO:0000313" key="2">
    <source>
        <dbReference type="Proteomes" id="UP000606194"/>
    </source>
</evidence>
<accession>A0A918GCM4</accession>
<dbReference type="Proteomes" id="UP000606194">
    <property type="component" value="Unassembled WGS sequence"/>
</dbReference>
<name>A0A918GCM4_9ACTN</name>